<comment type="similarity">
    <text evidence="1">Belongs to the cycloisomerase 2 family.</text>
</comment>
<evidence type="ECO:0008006" key="3">
    <source>
        <dbReference type="Google" id="ProtNLM"/>
    </source>
</evidence>
<proteinExistence type="inferred from homology"/>
<comment type="caution">
    <text evidence="2">The sequence shown here is derived from an EMBL/GenBank/DDBJ whole genome shotgun (WGS) entry which is preliminary data.</text>
</comment>
<gene>
    <name evidence="2" type="ORF">S03H2_10928</name>
</gene>
<dbReference type="InterPro" id="IPR019405">
    <property type="entry name" value="Lactonase_7-beta_prop"/>
</dbReference>
<feature type="non-terminal residue" evidence="2">
    <location>
        <position position="122"/>
    </location>
</feature>
<dbReference type="EMBL" id="BARU01005598">
    <property type="protein sequence ID" value="GAH38679.1"/>
    <property type="molecule type" value="Genomic_DNA"/>
</dbReference>
<sequence>MIGDEILVYIGTYTRGKSEGIYVYRLDRSTGVLRHQSTAVGVENPSFLALTPDNRHLYAVNSVKEYEGTQGGAVSAFAVAPAKGDLSFLNTKPTYGANPCHLVVDATGRFVLVANYTGGSLT</sequence>
<dbReference type="AlphaFoldDB" id="X1GAR6"/>
<dbReference type="InterPro" id="IPR015943">
    <property type="entry name" value="WD40/YVTN_repeat-like_dom_sf"/>
</dbReference>
<dbReference type="SUPFAM" id="SSF50974">
    <property type="entry name" value="Nitrous oxide reductase, N-terminal domain"/>
    <property type="match status" value="1"/>
</dbReference>
<reference evidence="2" key="1">
    <citation type="journal article" date="2014" name="Front. Microbiol.">
        <title>High frequency of phylogenetically diverse reductive dehalogenase-homologous genes in deep subseafloor sedimentary metagenomes.</title>
        <authorList>
            <person name="Kawai M."/>
            <person name="Futagami T."/>
            <person name="Toyoda A."/>
            <person name="Takaki Y."/>
            <person name="Nishi S."/>
            <person name="Hori S."/>
            <person name="Arai W."/>
            <person name="Tsubouchi T."/>
            <person name="Morono Y."/>
            <person name="Uchiyama I."/>
            <person name="Ito T."/>
            <person name="Fujiyama A."/>
            <person name="Inagaki F."/>
            <person name="Takami H."/>
        </authorList>
    </citation>
    <scope>NUCLEOTIDE SEQUENCE</scope>
    <source>
        <strain evidence="2">Expedition CK06-06</strain>
    </source>
</reference>
<dbReference type="InterPro" id="IPR011045">
    <property type="entry name" value="N2O_reductase_N"/>
</dbReference>
<dbReference type="InterPro" id="IPR050282">
    <property type="entry name" value="Cycloisomerase_2"/>
</dbReference>
<accession>X1GAR6</accession>
<evidence type="ECO:0000256" key="1">
    <source>
        <dbReference type="ARBA" id="ARBA00005564"/>
    </source>
</evidence>
<dbReference type="Gene3D" id="2.130.10.10">
    <property type="entry name" value="YVTN repeat-like/Quinoprotein amine dehydrogenase"/>
    <property type="match status" value="1"/>
</dbReference>
<evidence type="ECO:0000313" key="2">
    <source>
        <dbReference type="EMBL" id="GAH38679.1"/>
    </source>
</evidence>
<protein>
    <recommendedName>
        <fullName evidence="3">6-phosphogluconolactonase</fullName>
    </recommendedName>
</protein>
<name>X1GAR6_9ZZZZ</name>
<dbReference type="PANTHER" id="PTHR30344:SF1">
    <property type="entry name" value="6-PHOSPHOGLUCONOLACTONASE"/>
    <property type="match status" value="1"/>
</dbReference>
<dbReference type="Pfam" id="PF10282">
    <property type="entry name" value="Lactonase"/>
    <property type="match status" value="1"/>
</dbReference>
<dbReference type="GO" id="GO:0005829">
    <property type="term" value="C:cytosol"/>
    <property type="evidence" value="ECO:0007669"/>
    <property type="project" value="TreeGrafter"/>
</dbReference>
<organism evidence="2">
    <name type="scientific">marine sediment metagenome</name>
    <dbReference type="NCBI Taxonomy" id="412755"/>
    <lineage>
        <taxon>unclassified sequences</taxon>
        <taxon>metagenomes</taxon>
        <taxon>ecological metagenomes</taxon>
    </lineage>
</organism>
<dbReference type="GO" id="GO:0017057">
    <property type="term" value="F:6-phosphogluconolactonase activity"/>
    <property type="evidence" value="ECO:0007669"/>
    <property type="project" value="TreeGrafter"/>
</dbReference>
<dbReference type="PANTHER" id="PTHR30344">
    <property type="entry name" value="6-PHOSPHOGLUCONOLACTONASE-RELATED"/>
    <property type="match status" value="1"/>
</dbReference>